<dbReference type="PANTHER" id="PTHR22912:SF151">
    <property type="entry name" value="DIHYDROLIPOYL DEHYDROGENASE, MITOCHONDRIAL"/>
    <property type="match status" value="1"/>
</dbReference>
<dbReference type="Proteomes" id="UP000578569">
    <property type="component" value="Unassembled WGS sequence"/>
</dbReference>
<evidence type="ECO:0000256" key="10">
    <source>
        <dbReference type="PIRSR" id="PIRSR000350-2"/>
    </source>
</evidence>
<feature type="binding site" evidence="11">
    <location>
        <position position="53"/>
    </location>
    <ligand>
        <name>FAD</name>
        <dbReference type="ChEBI" id="CHEBI:57692"/>
    </ligand>
</feature>
<dbReference type="EMBL" id="JACICF010000001">
    <property type="protein sequence ID" value="MBB3764319.1"/>
    <property type="molecule type" value="Genomic_DNA"/>
</dbReference>
<dbReference type="GO" id="GO:0050660">
    <property type="term" value="F:flavin adenine dinucleotide binding"/>
    <property type="evidence" value="ECO:0007669"/>
    <property type="project" value="InterPro"/>
</dbReference>
<feature type="binding site" evidence="11">
    <location>
        <begin position="317"/>
        <end position="320"/>
    </location>
    <ligand>
        <name>FAD</name>
        <dbReference type="ChEBI" id="CHEBI:57692"/>
    </ligand>
</feature>
<feature type="domain" description="Pyridine nucleotide-disulphide oxidoreductase dimerisation" evidence="14">
    <location>
        <begin position="345"/>
        <end position="454"/>
    </location>
</feature>
<dbReference type="InterPro" id="IPR012999">
    <property type="entry name" value="Pyr_OxRdtase_I_AS"/>
</dbReference>
<dbReference type="GO" id="GO:0006103">
    <property type="term" value="P:2-oxoglutarate metabolic process"/>
    <property type="evidence" value="ECO:0007669"/>
    <property type="project" value="TreeGrafter"/>
</dbReference>
<dbReference type="GO" id="GO:1990234">
    <property type="term" value="C:transferase complex"/>
    <property type="evidence" value="ECO:0007669"/>
    <property type="project" value="UniProtKB-ARBA"/>
</dbReference>
<dbReference type="SUPFAM" id="SSF51905">
    <property type="entry name" value="FAD/NAD(P)-binding domain"/>
    <property type="match status" value="1"/>
</dbReference>
<keyword evidence="8 13" id="KW-0676">Redox-active center</keyword>
<dbReference type="GO" id="GO:0004148">
    <property type="term" value="F:dihydrolipoyl dehydrogenase (NADH) activity"/>
    <property type="evidence" value="ECO:0007669"/>
    <property type="project" value="UniProtKB-EC"/>
</dbReference>
<feature type="binding site" evidence="11">
    <location>
        <position position="311"/>
    </location>
    <ligand>
        <name>FAD</name>
        <dbReference type="ChEBI" id="CHEBI:57692"/>
    </ligand>
</feature>
<evidence type="ECO:0000256" key="3">
    <source>
        <dbReference type="ARBA" id="ARBA00022630"/>
    </source>
</evidence>
<dbReference type="FunFam" id="3.50.50.60:FF:000025">
    <property type="entry name" value="Dihydrolipoyl dehydrogenase"/>
    <property type="match status" value="1"/>
</dbReference>
<dbReference type="InterPro" id="IPR006258">
    <property type="entry name" value="Lipoamide_DH"/>
</dbReference>
<evidence type="ECO:0000256" key="2">
    <source>
        <dbReference type="ARBA" id="ARBA00012608"/>
    </source>
</evidence>
<dbReference type="InterPro" id="IPR001100">
    <property type="entry name" value="Pyr_nuc-diS_OxRdtase"/>
</dbReference>
<dbReference type="GO" id="GO:0045333">
    <property type="term" value="P:cellular respiration"/>
    <property type="evidence" value="ECO:0007669"/>
    <property type="project" value="UniProtKB-ARBA"/>
</dbReference>
<evidence type="ECO:0000256" key="6">
    <source>
        <dbReference type="ARBA" id="ARBA00023027"/>
    </source>
</evidence>
<keyword evidence="6 11" id="KW-0520">NAD</keyword>
<evidence type="ECO:0000256" key="7">
    <source>
        <dbReference type="ARBA" id="ARBA00023157"/>
    </source>
</evidence>
<feature type="binding site" evidence="11">
    <location>
        <position position="270"/>
    </location>
    <ligand>
        <name>NAD(+)</name>
        <dbReference type="ChEBI" id="CHEBI:57540"/>
    </ligand>
</feature>
<dbReference type="Pfam" id="PF07992">
    <property type="entry name" value="Pyr_redox_2"/>
    <property type="match status" value="1"/>
</dbReference>
<evidence type="ECO:0000256" key="13">
    <source>
        <dbReference type="RuleBase" id="RU003692"/>
    </source>
</evidence>
<proteinExistence type="inferred from homology"/>
<feature type="disulfide bond" description="Redox-active" evidence="12">
    <location>
        <begin position="44"/>
        <end position="49"/>
    </location>
</feature>
<dbReference type="Gene3D" id="3.30.390.30">
    <property type="match status" value="1"/>
</dbReference>
<keyword evidence="4 11" id="KW-0274">FAD</keyword>
<dbReference type="NCBIfam" id="TIGR01350">
    <property type="entry name" value="lipoamide_DH"/>
    <property type="match status" value="1"/>
</dbReference>
<evidence type="ECO:0000256" key="9">
    <source>
        <dbReference type="ARBA" id="ARBA00049187"/>
    </source>
</evidence>
<comment type="cofactor">
    <cofactor evidence="11 13">
        <name>FAD</name>
        <dbReference type="ChEBI" id="CHEBI:57692"/>
    </cofactor>
    <text evidence="11 13">Binds 1 FAD per subunit.</text>
</comment>
<keyword evidence="7" id="KW-1015">Disulfide bond</keyword>
<feature type="binding site" evidence="11">
    <location>
        <position position="201"/>
    </location>
    <ligand>
        <name>NAD(+)</name>
        <dbReference type="ChEBI" id="CHEBI:57540"/>
    </ligand>
</feature>
<dbReference type="SUPFAM" id="SSF55424">
    <property type="entry name" value="FAD/NAD-linked reductases, dimerisation (C-terminal) domain"/>
    <property type="match status" value="1"/>
</dbReference>
<evidence type="ECO:0000256" key="12">
    <source>
        <dbReference type="PIRSR" id="PIRSR000350-4"/>
    </source>
</evidence>
<evidence type="ECO:0000259" key="14">
    <source>
        <dbReference type="Pfam" id="PF02852"/>
    </source>
</evidence>
<keyword evidence="5 13" id="KW-0560">Oxidoreductase</keyword>
<accession>A0A839YYV3</accession>
<comment type="miscellaneous">
    <text evidence="13">The active site is a redox-active disulfide bond.</text>
</comment>
<dbReference type="Pfam" id="PF02852">
    <property type="entry name" value="Pyr_redox_dim"/>
    <property type="match status" value="1"/>
</dbReference>
<dbReference type="RefSeq" id="WP_183933588.1">
    <property type="nucleotide sequence ID" value="NZ_JACICF010000001.1"/>
</dbReference>
<dbReference type="PROSITE" id="PS00076">
    <property type="entry name" value="PYRIDINE_REDOX_1"/>
    <property type="match status" value="1"/>
</dbReference>
<feature type="binding site" evidence="11">
    <location>
        <begin position="178"/>
        <end position="185"/>
    </location>
    <ligand>
        <name>NAD(+)</name>
        <dbReference type="ChEBI" id="CHEBI:57540"/>
    </ligand>
</feature>
<dbReference type="InterPro" id="IPR004099">
    <property type="entry name" value="Pyr_nucl-diS_OxRdtase_dimer"/>
</dbReference>
<dbReference type="InterPro" id="IPR023753">
    <property type="entry name" value="FAD/NAD-binding_dom"/>
</dbReference>
<dbReference type="PANTHER" id="PTHR22912">
    <property type="entry name" value="DISULFIDE OXIDOREDUCTASE"/>
    <property type="match status" value="1"/>
</dbReference>
<dbReference type="FunFam" id="3.30.390.30:FF:000001">
    <property type="entry name" value="Dihydrolipoyl dehydrogenase"/>
    <property type="match status" value="1"/>
</dbReference>
<dbReference type="PIRSF" id="PIRSF000350">
    <property type="entry name" value="Mercury_reductase_MerA"/>
    <property type="match status" value="1"/>
</dbReference>
<comment type="catalytic activity">
    <reaction evidence="9 13">
        <text>N(6)-[(R)-dihydrolipoyl]-L-lysyl-[protein] + NAD(+) = N(6)-[(R)-lipoyl]-L-lysyl-[protein] + NADH + H(+)</text>
        <dbReference type="Rhea" id="RHEA:15045"/>
        <dbReference type="Rhea" id="RHEA-COMP:10474"/>
        <dbReference type="Rhea" id="RHEA-COMP:10475"/>
        <dbReference type="ChEBI" id="CHEBI:15378"/>
        <dbReference type="ChEBI" id="CHEBI:57540"/>
        <dbReference type="ChEBI" id="CHEBI:57945"/>
        <dbReference type="ChEBI" id="CHEBI:83099"/>
        <dbReference type="ChEBI" id="CHEBI:83100"/>
        <dbReference type="EC" id="1.8.1.4"/>
    </reaction>
</comment>
<feature type="active site" description="Proton acceptor" evidence="10">
    <location>
        <position position="443"/>
    </location>
</feature>
<organism evidence="16 17">
    <name type="scientific">Sphingomicrobium lutaoense</name>
    <dbReference type="NCBI Taxonomy" id="515949"/>
    <lineage>
        <taxon>Bacteria</taxon>
        <taxon>Pseudomonadati</taxon>
        <taxon>Pseudomonadota</taxon>
        <taxon>Alphaproteobacteria</taxon>
        <taxon>Sphingomonadales</taxon>
        <taxon>Sphingomonadaceae</taxon>
        <taxon>Sphingomicrobium</taxon>
    </lineage>
</organism>
<dbReference type="InterPro" id="IPR036188">
    <property type="entry name" value="FAD/NAD-bd_sf"/>
</dbReference>
<evidence type="ECO:0000313" key="16">
    <source>
        <dbReference type="EMBL" id="MBB3764319.1"/>
    </source>
</evidence>
<evidence type="ECO:0000256" key="8">
    <source>
        <dbReference type="ARBA" id="ARBA00023284"/>
    </source>
</evidence>
<reference evidence="16 17" key="1">
    <citation type="submission" date="2020-08" db="EMBL/GenBank/DDBJ databases">
        <title>Genomic Encyclopedia of Type Strains, Phase IV (KMG-IV): sequencing the most valuable type-strain genomes for metagenomic binning, comparative biology and taxonomic classification.</title>
        <authorList>
            <person name="Goeker M."/>
        </authorList>
    </citation>
    <scope>NUCLEOTIDE SEQUENCE [LARGE SCALE GENOMIC DNA]</scope>
    <source>
        <strain evidence="16 17">DSM 24194</strain>
    </source>
</reference>
<protein>
    <recommendedName>
        <fullName evidence="2 13">Dihydrolipoyl dehydrogenase</fullName>
        <ecNumber evidence="2 13">1.8.1.4</ecNumber>
    </recommendedName>
</protein>
<feature type="domain" description="FAD/NAD(P)-binding" evidence="15">
    <location>
        <begin position="6"/>
        <end position="326"/>
    </location>
</feature>
<dbReference type="AlphaFoldDB" id="A0A839YYV3"/>
<dbReference type="EC" id="1.8.1.4" evidence="2 13"/>
<dbReference type="PRINTS" id="PR00368">
    <property type="entry name" value="FADPNR"/>
</dbReference>
<dbReference type="InterPro" id="IPR016156">
    <property type="entry name" value="FAD/NAD-linked_Rdtase_dimer_sf"/>
</dbReference>
<dbReference type="InterPro" id="IPR050151">
    <property type="entry name" value="Class-I_Pyr_Nuc-Dis_Oxidored"/>
</dbReference>
<dbReference type="Gene3D" id="3.50.50.60">
    <property type="entry name" value="FAD/NAD(P)-binding domain"/>
    <property type="match status" value="2"/>
</dbReference>
<comment type="caution">
    <text evidence="16">The sequence shown here is derived from an EMBL/GenBank/DDBJ whole genome shotgun (WGS) entry which is preliminary data.</text>
</comment>
<keyword evidence="11" id="KW-0547">Nucleotide-binding</keyword>
<keyword evidence="17" id="KW-1185">Reference proteome</keyword>
<evidence type="ECO:0000256" key="11">
    <source>
        <dbReference type="PIRSR" id="PIRSR000350-3"/>
    </source>
</evidence>
<dbReference type="GO" id="GO:0005737">
    <property type="term" value="C:cytoplasm"/>
    <property type="evidence" value="ECO:0007669"/>
    <property type="project" value="UniProtKB-ARBA"/>
</dbReference>
<evidence type="ECO:0000256" key="4">
    <source>
        <dbReference type="ARBA" id="ARBA00022827"/>
    </source>
</evidence>
<evidence type="ECO:0000259" key="15">
    <source>
        <dbReference type="Pfam" id="PF07992"/>
    </source>
</evidence>
<gene>
    <name evidence="16" type="ORF">FHS50_001342</name>
</gene>
<evidence type="ECO:0000256" key="5">
    <source>
        <dbReference type="ARBA" id="ARBA00023002"/>
    </source>
</evidence>
<evidence type="ECO:0000256" key="1">
    <source>
        <dbReference type="ARBA" id="ARBA00007532"/>
    </source>
</evidence>
<feature type="binding site" evidence="11">
    <location>
        <begin position="141"/>
        <end position="143"/>
    </location>
    <ligand>
        <name>FAD</name>
        <dbReference type="ChEBI" id="CHEBI:57692"/>
    </ligand>
</feature>
<comment type="similarity">
    <text evidence="1 13">Belongs to the class-I pyridine nucleotide-disulfide oxidoreductase family.</text>
</comment>
<dbReference type="PRINTS" id="PR00411">
    <property type="entry name" value="PNDRDTASEI"/>
</dbReference>
<name>A0A839YYV3_9SPHN</name>
<keyword evidence="3 13" id="KW-0285">Flavoprotein</keyword>
<evidence type="ECO:0000313" key="17">
    <source>
        <dbReference type="Proteomes" id="UP000578569"/>
    </source>
</evidence>
<sequence length="464" mass="49186">MAEFDYDVLVIGAGPGGYVAAIRAAQLGLKTACAEGRETLGGTCLNVGCIPSKAMLHASEYYDAAANGTMESMGVEVKPKLNLDKMHGQRRDAVKQLTGGIEFLFKKNKVDWLKGYATFKDAHSVEVAGKTVTAKNIVIATGSSVTPLPGVEIDEKIIVSSTGALELEKVPEHMVVIGGGVIGLELGSVWRRLGAKVTCVEFLDQILPGMDDDIRKEAHKIFKKQGIDFKLSTKVTAVEVKGKKATLTMEPAKGGDSETLEADCVLVAIGRRPNTEGLGLEAIGLEVNKRGQIETDHDFRTKVDGVWAIGDVVPGPMLAHKAEDEGIAVAENIAGLTGIVNHDIIPGVVYTFPEIAGVGLTEAEAKEKYGEVKVGKFPMLANSRAKTNHEPDGSVKIIADAKTDRVVGVWCIAVPAGTMIAQAAQAMEFGATSEDIAYTCHAHPTHSEAIKEAAMAVQGKPIHI</sequence>